<gene>
    <name evidence="1" type="ORF">LCGC14_2997940</name>
</gene>
<feature type="non-terminal residue" evidence="1">
    <location>
        <position position="219"/>
    </location>
</feature>
<proteinExistence type="predicted"/>
<dbReference type="SUPFAM" id="SSF51445">
    <property type="entry name" value="(Trans)glycosidases"/>
    <property type="match status" value="1"/>
</dbReference>
<dbReference type="EMBL" id="LAZR01061687">
    <property type="protein sequence ID" value="KKK63076.1"/>
    <property type="molecule type" value="Genomic_DNA"/>
</dbReference>
<reference evidence="1" key="1">
    <citation type="journal article" date="2015" name="Nature">
        <title>Complex archaea that bridge the gap between prokaryotes and eukaryotes.</title>
        <authorList>
            <person name="Spang A."/>
            <person name="Saw J.H."/>
            <person name="Jorgensen S.L."/>
            <person name="Zaremba-Niedzwiedzka K."/>
            <person name="Martijn J."/>
            <person name="Lind A.E."/>
            <person name="van Eijk R."/>
            <person name="Schleper C."/>
            <person name="Guy L."/>
            <person name="Ettema T.J."/>
        </authorList>
    </citation>
    <scope>NUCLEOTIDE SEQUENCE</scope>
</reference>
<organism evidence="1">
    <name type="scientific">marine sediment metagenome</name>
    <dbReference type="NCBI Taxonomy" id="412755"/>
    <lineage>
        <taxon>unclassified sequences</taxon>
        <taxon>metagenomes</taxon>
        <taxon>ecological metagenomes</taxon>
    </lineage>
</organism>
<evidence type="ECO:0000313" key="1">
    <source>
        <dbReference type="EMBL" id="KKK63076.1"/>
    </source>
</evidence>
<dbReference type="InterPro" id="IPR017853">
    <property type="entry name" value="GH"/>
</dbReference>
<comment type="caution">
    <text evidence="1">The sequence shown here is derived from an EMBL/GenBank/DDBJ whole genome shotgun (WGS) entry which is preliminary data.</text>
</comment>
<dbReference type="AlphaFoldDB" id="A0A0F8ZT09"/>
<name>A0A0F8ZT09_9ZZZZ</name>
<sequence length="219" mass="26206">MSEKKWLRGDPDRPFPTDLDRLNELKSRYVAPTHEPIWFYRNRGSATPAEEARGRDYKRPENIEIIAEMGLHRPQRAQFFKGFGLERERLFIDETIRYARELHKRDILVSVYVGGTVFPDYFMKEVPEAVEWCRVDQAGLPITYSSFQLMRWFPCLNHPDYRAYLKRVLDIAVDEIEADEIFFDNQILRHEPRSCRCDYCVAHFREMIRSKYTLAECER</sequence>
<protein>
    <submittedName>
        <fullName evidence="1">Uncharacterized protein</fullName>
    </submittedName>
</protein>
<dbReference type="Gene3D" id="3.20.20.80">
    <property type="entry name" value="Glycosidases"/>
    <property type="match status" value="1"/>
</dbReference>
<accession>A0A0F8ZT09</accession>